<evidence type="ECO:0008006" key="5">
    <source>
        <dbReference type="Google" id="ProtNLM"/>
    </source>
</evidence>
<feature type="region of interest" description="Disordered" evidence="2">
    <location>
        <begin position="266"/>
        <end position="374"/>
    </location>
</feature>
<evidence type="ECO:0000313" key="4">
    <source>
        <dbReference type="Proteomes" id="UP001283341"/>
    </source>
</evidence>
<evidence type="ECO:0000256" key="1">
    <source>
        <dbReference type="SAM" id="Coils"/>
    </source>
</evidence>
<feature type="coiled-coil region" evidence="1">
    <location>
        <begin position="170"/>
        <end position="204"/>
    </location>
</feature>
<gene>
    <name evidence="3" type="ORF">B0H66DRAFT_629135</name>
</gene>
<reference evidence="3" key="2">
    <citation type="submission" date="2023-06" db="EMBL/GenBank/DDBJ databases">
        <authorList>
            <consortium name="Lawrence Berkeley National Laboratory"/>
            <person name="Haridas S."/>
            <person name="Hensen N."/>
            <person name="Bonometti L."/>
            <person name="Westerberg I."/>
            <person name="Brannstrom I.O."/>
            <person name="Guillou S."/>
            <person name="Cros-Aarteil S."/>
            <person name="Calhoun S."/>
            <person name="Kuo A."/>
            <person name="Mondo S."/>
            <person name="Pangilinan J."/>
            <person name="Riley R."/>
            <person name="Labutti K."/>
            <person name="Andreopoulos B."/>
            <person name="Lipzen A."/>
            <person name="Chen C."/>
            <person name="Yanf M."/>
            <person name="Daum C."/>
            <person name="Ng V."/>
            <person name="Clum A."/>
            <person name="Steindorff A."/>
            <person name="Ohm R."/>
            <person name="Martin F."/>
            <person name="Silar P."/>
            <person name="Natvig D."/>
            <person name="Lalanne C."/>
            <person name="Gautier V."/>
            <person name="Ament-Velasquez S.L."/>
            <person name="Kruys A."/>
            <person name="Hutchinson M.I."/>
            <person name="Powell A.J."/>
            <person name="Barry K."/>
            <person name="Miller A.N."/>
            <person name="Grigoriev I.V."/>
            <person name="Debuchy R."/>
            <person name="Gladieux P."/>
            <person name="Thoren M.H."/>
            <person name="Johannesson H."/>
        </authorList>
    </citation>
    <scope>NUCLEOTIDE SEQUENCE</scope>
    <source>
        <strain evidence="3">CBS 118394</strain>
    </source>
</reference>
<dbReference type="EMBL" id="JAUEDM010000007">
    <property type="protein sequence ID" value="KAK3313366.1"/>
    <property type="molecule type" value="Genomic_DNA"/>
</dbReference>
<evidence type="ECO:0000256" key="2">
    <source>
        <dbReference type="SAM" id="MobiDB-lite"/>
    </source>
</evidence>
<feature type="compositionally biased region" description="Low complexity" evidence="2">
    <location>
        <begin position="312"/>
        <end position="329"/>
    </location>
</feature>
<proteinExistence type="predicted"/>
<reference evidence="3" key="1">
    <citation type="journal article" date="2023" name="Mol. Phylogenet. Evol.">
        <title>Genome-scale phylogeny and comparative genomics of the fungal order Sordariales.</title>
        <authorList>
            <person name="Hensen N."/>
            <person name="Bonometti L."/>
            <person name="Westerberg I."/>
            <person name="Brannstrom I.O."/>
            <person name="Guillou S."/>
            <person name="Cros-Aarteil S."/>
            <person name="Calhoun S."/>
            <person name="Haridas S."/>
            <person name="Kuo A."/>
            <person name="Mondo S."/>
            <person name="Pangilinan J."/>
            <person name="Riley R."/>
            <person name="LaButti K."/>
            <person name="Andreopoulos B."/>
            <person name="Lipzen A."/>
            <person name="Chen C."/>
            <person name="Yan M."/>
            <person name="Daum C."/>
            <person name="Ng V."/>
            <person name="Clum A."/>
            <person name="Steindorff A."/>
            <person name="Ohm R.A."/>
            <person name="Martin F."/>
            <person name="Silar P."/>
            <person name="Natvig D.O."/>
            <person name="Lalanne C."/>
            <person name="Gautier V."/>
            <person name="Ament-Velasquez S.L."/>
            <person name="Kruys A."/>
            <person name="Hutchinson M.I."/>
            <person name="Powell A.J."/>
            <person name="Barry K."/>
            <person name="Miller A.N."/>
            <person name="Grigoriev I.V."/>
            <person name="Debuchy R."/>
            <person name="Gladieux P."/>
            <person name="Hiltunen Thoren M."/>
            <person name="Johannesson H."/>
        </authorList>
    </citation>
    <scope>NUCLEOTIDE SEQUENCE</scope>
    <source>
        <strain evidence="3">CBS 118394</strain>
    </source>
</reference>
<dbReference type="Proteomes" id="UP001283341">
    <property type="component" value="Unassembled WGS sequence"/>
</dbReference>
<protein>
    <recommendedName>
        <fullName evidence="5">Fungal N-terminal domain-containing protein</fullName>
    </recommendedName>
</protein>
<sequence length="480" mass="52502">MAEVLAAPAAFAAVFQLASYGSRFARSLYHFAEDAGKANDDVEFLADRLRIVSSTISIARSTIIRHCSECPDSTVVQAIVSKGLHKDINRISKQTHKRLEMAKQKLTAIRDTKWSFIQALKWEFGKSSIMESLPALDLVQADLSLLMASTSMEALNKLLNSDTVFSKEQKAGMMEESKQLRGEIKNLTKTIGRLELKVDSLSRREENNNTGVRSSAFSTVQNQEALIELGCDMYRHGVVRGTTEDGPLTSVPKRSSMRSSTIILPTWFSERARPPGGTVSHPPASWNSFGRRSILDRDSSSSDGHSIFDGTPSSTESSSLPSPVSPFISEAPKREPPPPPPTTTTLAIAEESMTESTSGYVISSQGQAHHASPPISRILDGNIISIGAVKKFGLDVMPRAAGDKVVLDFSPGLGTRPSPSIGTVTLQWSGNSNWMNDKRRPPFAIECIVADHYWGPELIFGRPFLDARARLWPSRESTVD</sequence>
<accession>A0AAE0LZ64</accession>
<organism evidence="3 4">
    <name type="scientific">Apodospora peruviana</name>
    <dbReference type="NCBI Taxonomy" id="516989"/>
    <lineage>
        <taxon>Eukaryota</taxon>
        <taxon>Fungi</taxon>
        <taxon>Dikarya</taxon>
        <taxon>Ascomycota</taxon>
        <taxon>Pezizomycotina</taxon>
        <taxon>Sordariomycetes</taxon>
        <taxon>Sordariomycetidae</taxon>
        <taxon>Sordariales</taxon>
        <taxon>Lasiosphaeriaceae</taxon>
        <taxon>Apodospora</taxon>
    </lineage>
</organism>
<dbReference type="AlphaFoldDB" id="A0AAE0LZ64"/>
<name>A0AAE0LZ64_9PEZI</name>
<evidence type="ECO:0000313" key="3">
    <source>
        <dbReference type="EMBL" id="KAK3313366.1"/>
    </source>
</evidence>
<keyword evidence="1" id="KW-0175">Coiled coil</keyword>
<keyword evidence="4" id="KW-1185">Reference proteome</keyword>
<feature type="compositionally biased region" description="Polar residues" evidence="2">
    <location>
        <begin position="354"/>
        <end position="367"/>
    </location>
</feature>
<comment type="caution">
    <text evidence="3">The sequence shown here is derived from an EMBL/GenBank/DDBJ whole genome shotgun (WGS) entry which is preliminary data.</text>
</comment>